<dbReference type="PROSITE" id="PS00135">
    <property type="entry name" value="TRYPSIN_SER"/>
    <property type="match status" value="1"/>
</dbReference>
<keyword evidence="6" id="KW-0645">Protease</keyword>
<comment type="catalytic activity">
    <reaction evidence="1">
        <text>Preferential cleavage: Arg-|-Xaa, Lys-|-Xaa.</text>
        <dbReference type="EC" id="3.4.21.10"/>
    </reaction>
</comment>
<dbReference type="EC" id="3.4.21.10" evidence="2"/>
<keyword evidence="6" id="KW-0378">Hydrolase</keyword>
<name>A0A8J2L659_9HEXA</name>
<evidence type="ECO:0000256" key="4">
    <source>
        <dbReference type="ARBA" id="ARBA00023157"/>
    </source>
</evidence>
<dbReference type="CDD" id="cd00190">
    <property type="entry name" value="Tryp_SPc"/>
    <property type="match status" value="1"/>
</dbReference>
<keyword evidence="7" id="KW-0732">Signal</keyword>
<keyword evidence="10" id="KW-1185">Reference proteome</keyword>
<evidence type="ECO:0000256" key="5">
    <source>
        <dbReference type="ARBA" id="ARBA00024195"/>
    </source>
</evidence>
<proteinExistence type="inferred from homology"/>
<feature type="domain" description="Peptidase S1" evidence="8">
    <location>
        <begin position="247"/>
        <end position="493"/>
    </location>
</feature>
<dbReference type="AlphaFoldDB" id="A0A8J2L659"/>
<evidence type="ECO:0000256" key="1">
    <source>
        <dbReference type="ARBA" id="ARBA00001656"/>
    </source>
</evidence>
<feature type="signal peptide" evidence="7">
    <location>
        <begin position="1"/>
        <end position="22"/>
    </location>
</feature>
<comment type="caution">
    <text evidence="9">The sequence shown here is derived from an EMBL/GenBank/DDBJ whole genome shotgun (WGS) entry which is preliminary data.</text>
</comment>
<reference evidence="9" key="1">
    <citation type="submission" date="2021-06" db="EMBL/GenBank/DDBJ databases">
        <authorList>
            <person name="Hodson N. C."/>
            <person name="Mongue J. A."/>
            <person name="Jaron S. K."/>
        </authorList>
    </citation>
    <scope>NUCLEOTIDE SEQUENCE</scope>
</reference>
<evidence type="ECO:0000313" key="10">
    <source>
        <dbReference type="Proteomes" id="UP000708208"/>
    </source>
</evidence>
<dbReference type="Pfam" id="PF00089">
    <property type="entry name" value="Trypsin"/>
    <property type="match status" value="1"/>
</dbReference>
<dbReference type="SMART" id="SM00020">
    <property type="entry name" value="Tryp_SPc"/>
    <property type="match status" value="1"/>
</dbReference>
<evidence type="ECO:0000256" key="7">
    <source>
        <dbReference type="SAM" id="SignalP"/>
    </source>
</evidence>
<dbReference type="PANTHER" id="PTHR24252:SF8">
    <property type="entry name" value="ACROSIN"/>
    <property type="match status" value="1"/>
</dbReference>
<dbReference type="FunFam" id="2.40.10.10:FF:000002">
    <property type="entry name" value="Transmembrane protease serine"/>
    <property type="match status" value="1"/>
</dbReference>
<dbReference type="InterPro" id="IPR018114">
    <property type="entry name" value="TRYPSIN_HIS"/>
</dbReference>
<dbReference type="InterPro" id="IPR033116">
    <property type="entry name" value="TRYPSIN_SER"/>
</dbReference>
<protein>
    <recommendedName>
        <fullName evidence="3">Acrosin</fullName>
        <ecNumber evidence="2">3.4.21.10</ecNumber>
    </recommendedName>
</protein>
<dbReference type="PROSITE" id="PS50240">
    <property type="entry name" value="TRYPSIN_DOM"/>
    <property type="match status" value="1"/>
</dbReference>
<sequence length="505" mass="55465">MKIHVYWCGALFTMTSIYMCTAKTAESIKNINYIKEVGPDTAGRCCSTVISDMNFRITNPSYPEVDSGSRRYFHKIQMQSGTCALRIMYKDIKLHLPGLMSSACSLDSITILAPQFPTQPQCGFLDNFLVNVPVKEGDEVEILVVVQSTKYSWNMVISQIPCSEIESKPLAKYEEHCGKRPRHNFLWNFGVHELDSGILDNVQNEIPQTIINDPDVNSYHATGDFFRCHMERVVDKIAAKTVQNNRIVNGQTARRSWPWQVVLLIKGRHLLCGGALIAPNLAITAGHCLKAVQKALGLENLVIAMGVQKIGTQSAGVQYRRCKHATIHPQYAEINQDIGLCYFDEPIEVSDKAVPICLPYEKDHTFAGEKGIITGWGRTSDHGTAANILQEAAIPIVTNEACSEAWEQTGGKALSALIDSTMLCGGGNNRSTCNGDSGGPLSIHNSTTDRYTLIGLTSFGPSSICNVPGKPLSVFTRITSQLPFLSMATAEISLDAKNLKVYLPC</sequence>
<feature type="chain" id="PRO_5035283926" description="Acrosin" evidence="7">
    <location>
        <begin position="23"/>
        <end position="505"/>
    </location>
</feature>
<keyword evidence="4" id="KW-1015">Disulfide bond</keyword>
<accession>A0A8J2L659</accession>
<dbReference type="PANTHER" id="PTHR24252">
    <property type="entry name" value="ACROSIN-RELATED"/>
    <property type="match status" value="1"/>
</dbReference>
<evidence type="ECO:0000256" key="3">
    <source>
        <dbReference type="ARBA" id="ARBA00017161"/>
    </source>
</evidence>
<dbReference type="GO" id="GO:0006508">
    <property type="term" value="P:proteolysis"/>
    <property type="evidence" value="ECO:0007669"/>
    <property type="project" value="UniProtKB-KW"/>
</dbReference>
<evidence type="ECO:0000256" key="2">
    <source>
        <dbReference type="ARBA" id="ARBA00012050"/>
    </source>
</evidence>
<organism evidence="9 10">
    <name type="scientific">Allacma fusca</name>
    <dbReference type="NCBI Taxonomy" id="39272"/>
    <lineage>
        <taxon>Eukaryota</taxon>
        <taxon>Metazoa</taxon>
        <taxon>Ecdysozoa</taxon>
        <taxon>Arthropoda</taxon>
        <taxon>Hexapoda</taxon>
        <taxon>Collembola</taxon>
        <taxon>Symphypleona</taxon>
        <taxon>Sminthuridae</taxon>
        <taxon>Allacma</taxon>
    </lineage>
</organism>
<comment type="similarity">
    <text evidence="5">Belongs to the peptidase S1 family. CLIP subfamily.</text>
</comment>
<dbReference type="Proteomes" id="UP000708208">
    <property type="component" value="Unassembled WGS sequence"/>
</dbReference>
<evidence type="ECO:0000259" key="8">
    <source>
        <dbReference type="PROSITE" id="PS50240"/>
    </source>
</evidence>
<evidence type="ECO:0000256" key="6">
    <source>
        <dbReference type="RuleBase" id="RU363034"/>
    </source>
</evidence>
<dbReference type="EMBL" id="CAJVCH010551503">
    <property type="protein sequence ID" value="CAG7829450.1"/>
    <property type="molecule type" value="Genomic_DNA"/>
</dbReference>
<dbReference type="GO" id="GO:0004252">
    <property type="term" value="F:serine-type endopeptidase activity"/>
    <property type="evidence" value="ECO:0007669"/>
    <property type="project" value="InterPro"/>
</dbReference>
<evidence type="ECO:0000313" key="9">
    <source>
        <dbReference type="EMBL" id="CAG7829450.1"/>
    </source>
</evidence>
<dbReference type="PROSITE" id="PS00134">
    <property type="entry name" value="TRYPSIN_HIS"/>
    <property type="match status" value="1"/>
</dbReference>
<gene>
    <name evidence="9" type="ORF">AFUS01_LOCUS39312</name>
</gene>
<dbReference type="OrthoDB" id="5565075at2759"/>
<keyword evidence="6" id="KW-0720">Serine protease</keyword>
<dbReference type="InterPro" id="IPR001254">
    <property type="entry name" value="Trypsin_dom"/>
</dbReference>